<evidence type="ECO:0000256" key="7">
    <source>
        <dbReference type="ARBA" id="ARBA00023157"/>
    </source>
</evidence>
<evidence type="ECO:0000256" key="5">
    <source>
        <dbReference type="ARBA" id="ARBA00022801"/>
    </source>
</evidence>
<dbReference type="Gene3D" id="3.40.50.1820">
    <property type="entry name" value="alpha/beta hydrolase"/>
    <property type="match status" value="1"/>
</dbReference>
<accession>D2UA25</accession>
<keyword evidence="6" id="KW-0106">Calcium</keyword>
<keyword evidence="9" id="KW-1185">Reference proteome</keyword>
<keyword evidence="3" id="KW-0479">Metal-binding</keyword>
<dbReference type="InterPro" id="IPR011118">
    <property type="entry name" value="Tannase/feruloyl_esterase"/>
</dbReference>
<evidence type="ECO:0000256" key="4">
    <source>
        <dbReference type="ARBA" id="ARBA00022729"/>
    </source>
</evidence>
<evidence type="ECO:0008006" key="10">
    <source>
        <dbReference type="Google" id="ProtNLM"/>
    </source>
</evidence>
<evidence type="ECO:0000313" key="8">
    <source>
        <dbReference type="EMBL" id="CBA15754.1"/>
    </source>
</evidence>
<keyword evidence="5" id="KW-0378">Hydrolase</keyword>
<name>D2UA25_XANAP</name>
<dbReference type="PANTHER" id="PTHR33938:SF15">
    <property type="entry name" value="FERULOYL ESTERASE B-RELATED"/>
    <property type="match status" value="1"/>
</dbReference>
<evidence type="ECO:0000256" key="6">
    <source>
        <dbReference type="ARBA" id="ARBA00022837"/>
    </source>
</evidence>
<keyword evidence="7" id="KW-1015">Disulfide bond</keyword>
<evidence type="ECO:0000256" key="3">
    <source>
        <dbReference type="ARBA" id="ARBA00022723"/>
    </source>
</evidence>
<dbReference type="Pfam" id="PF07519">
    <property type="entry name" value="Tannase"/>
    <property type="match status" value="1"/>
</dbReference>
<keyword evidence="2" id="KW-0719">Serine esterase</keyword>
<dbReference type="GO" id="GO:0052689">
    <property type="term" value="F:carboxylic ester hydrolase activity"/>
    <property type="evidence" value="ECO:0007669"/>
    <property type="project" value="UniProtKB-KW"/>
</dbReference>
<sequence>MIDKLPAFCRVVGVSRPVDDSQIGFEVWIPSSGWNQKYLQVGTIVFAGTIEYKSLGFALRRGYATATTDGGHTGSVGDATFALGHPQKIIDWGYQALAVTISNGKSVVSAYTHSTPRYSYFFGASNGGRDALIAAQRFPQAFDGVIADAPSNAWIHNAFSWLWSEDAEFASSAATISTAKLPAIQAAALAQCDAKDHTADGVVNDPRRCHFDPSVLLCSGAETDSCLTARQIQTLSAILAGPVDPQTGQRIYSGFEPFAVATPGLWDTYVTGNAAVPGGGHSILANQFFANMVFGTGTAFDHTQVNFGTDVARAERTPINGQSLASVIDATSPDLSGFRARNGKLILYIGWEDTVIPPRGAISYYESVVAKQGLDNGQTESSEGALAQTQQFFRLFLVPGMGHFTGGPGTSAFGALFGPPGLAIDPQHDVLSALEAWVEHGVAPERIVAAKYVGDDPTKGVIRTRPLCRYPQSALWIGMGSTNDAQNFICVDGPRGAYLDGAAAPASVLSHGR</sequence>
<comment type="similarity">
    <text evidence="1">Belongs to the tannase family.</text>
</comment>
<dbReference type="eggNOG" id="COG1506">
    <property type="taxonomic scope" value="Bacteria"/>
</dbReference>
<protein>
    <recommendedName>
        <fullName evidence="10">Tannase/feruloyl esterase family alpha/beta hydrolase</fullName>
    </recommendedName>
</protein>
<dbReference type="Proteomes" id="UP000001890">
    <property type="component" value="Chromosome"/>
</dbReference>
<dbReference type="PANTHER" id="PTHR33938">
    <property type="entry name" value="FERULOYL ESTERASE B-RELATED"/>
    <property type="match status" value="1"/>
</dbReference>
<evidence type="ECO:0000256" key="1">
    <source>
        <dbReference type="ARBA" id="ARBA00006249"/>
    </source>
</evidence>
<dbReference type="STRING" id="380358.XALC_1245"/>
<proteinExistence type="inferred from homology"/>
<reference evidence="8 9" key="1">
    <citation type="journal article" date="2009" name="BMC Genomics">
        <title>The complete genome sequence of Xanthomonas albilineans provides new insights into the reductive genome evolution of the xylem-limited Xanthomonadaceae.</title>
        <authorList>
            <person name="Pieretti I."/>
            <person name="Royer M."/>
            <person name="Barbe V."/>
            <person name="Carrere S."/>
            <person name="Koebnik R."/>
            <person name="Cociancich S."/>
            <person name="Couloux A."/>
            <person name="Darrasse A."/>
            <person name="Gouzy J."/>
            <person name="Jacques M.A."/>
            <person name="Lauber E."/>
            <person name="Manceau C."/>
            <person name="Mangenot S."/>
            <person name="Poussier S."/>
            <person name="Segurens B."/>
            <person name="Szurek B."/>
            <person name="Verdier V."/>
            <person name="Arlat M."/>
            <person name="Rott P."/>
        </authorList>
    </citation>
    <scope>NUCLEOTIDE SEQUENCE [LARGE SCALE GENOMIC DNA]</scope>
    <source>
        <strain evidence="9">GPE PC73 / CFBP 7063</strain>
    </source>
</reference>
<dbReference type="EMBL" id="FP565176">
    <property type="protein sequence ID" value="CBA15754.1"/>
    <property type="molecule type" value="Genomic_DNA"/>
</dbReference>
<organism evidence="8 9">
    <name type="scientific">Xanthomonas albilineans (strain GPE PC73 / CFBP 7063)</name>
    <dbReference type="NCBI Taxonomy" id="380358"/>
    <lineage>
        <taxon>Bacteria</taxon>
        <taxon>Pseudomonadati</taxon>
        <taxon>Pseudomonadota</taxon>
        <taxon>Gammaproteobacteria</taxon>
        <taxon>Lysobacterales</taxon>
        <taxon>Lysobacteraceae</taxon>
        <taxon>Xanthomonas</taxon>
    </lineage>
</organism>
<dbReference type="InterPro" id="IPR029058">
    <property type="entry name" value="AB_hydrolase_fold"/>
</dbReference>
<keyword evidence="4" id="KW-0732">Signal</keyword>
<evidence type="ECO:0000313" key="9">
    <source>
        <dbReference type="Proteomes" id="UP000001890"/>
    </source>
</evidence>
<dbReference type="SUPFAM" id="SSF53474">
    <property type="entry name" value="alpha/beta-Hydrolases"/>
    <property type="match status" value="2"/>
</dbReference>
<evidence type="ECO:0000256" key="2">
    <source>
        <dbReference type="ARBA" id="ARBA00022487"/>
    </source>
</evidence>
<dbReference type="KEGG" id="xal:XALC_1245"/>
<gene>
    <name evidence="8" type="ordered locus">XALc_1245</name>
</gene>
<dbReference type="GO" id="GO:0046872">
    <property type="term" value="F:metal ion binding"/>
    <property type="evidence" value="ECO:0007669"/>
    <property type="project" value="UniProtKB-KW"/>
</dbReference>
<dbReference type="AlphaFoldDB" id="D2UA25"/>